<evidence type="ECO:0000313" key="3">
    <source>
        <dbReference type="EMBL" id="JAG33339.1"/>
    </source>
</evidence>
<dbReference type="EMBL" id="GBHO01010262">
    <property type="protein sequence ID" value="JAG33342.1"/>
    <property type="molecule type" value="Transcribed_RNA"/>
</dbReference>
<feature type="transmembrane region" description="Helical" evidence="1">
    <location>
        <begin position="118"/>
        <end position="140"/>
    </location>
</feature>
<organism evidence="5">
    <name type="scientific">Lygus hesperus</name>
    <name type="common">Western plant bug</name>
    <dbReference type="NCBI Taxonomy" id="30085"/>
    <lineage>
        <taxon>Eukaryota</taxon>
        <taxon>Metazoa</taxon>
        <taxon>Ecdysozoa</taxon>
        <taxon>Arthropoda</taxon>
        <taxon>Hexapoda</taxon>
        <taxon>Insecta</taxon>
        <taxon>Pterygota</taxon>
        <taxon>Neoptera</taxon>
        <taxon>Paraneoptera</taxon>
        <taxon>Hemiptera</taxon>
        <taxon>Heteroptera</taxon>
        <taxon>Panheteroptera</taxon>
        <taxon>Cimicomorpha</taxon>
        <taxon>Miridae</taxon>
        <taxon>Mirini</taxon>
        <taxon>Lygus</taxon>
    </lineage>
</organism>
<dbReference type="EMBL" id="GBHO01010265">
    <property type="protein sequence ID" value="JAG33339.1"/>
    <property type="molecule type" value="Transcribed_RNA"/>
</dbReference>
<evidence type="ECO:0000313" key="5">
    <source>
        <dbReference type="EMBL" id="JAG33343.1"/>
    </source>
</evidence>
<dbReference type="PANTHER" id="PTHR13568:SF4">
    <property type="entry name" value="TRANSMEMBRANE PROTEIN 60"/>
    <property type="match status" value="1"/>
</dbReference>
<sequence length="149" mass="17563">MIGDTSSLRINEESMGALHRALFTWFILLVFLILLVLRLDSRIQWNWFIVFIPIWFYDTILMIYVFFNMMSSCRKGLDRMSTSVQRKLLYLLAIILKLTSLIILCLKLENIVPNISTVYIMIPIWIILPFTISDVFMMLIKRGRGNGYM</sequence>
<feature type="transmembrane region" description="Helical" evidence="1">
    <location>
        <begin position="45"/>
        <end position="67"/>
    </location>
</feature>
<dbReference type="AlphaFoldDB" id="A0A0A9YQG6"/>
<evidence type="ECO:0000313" key="2">
    <source>
        <dbReference type="EMBL" id="JAG33338.1"/>
    </source>
</evidence>
<protein>
    <submittedName>
        <fullName evidence="5">Transmembrane protein 60</fullName>
    </submittedName>
</protein>
<keyword evidence="1 5" id="KW-0812">Transmembrane</keyword>
<keyword evidence="1" id="KW-0472">Membrane</keyword>
<keyword evidence="1" id="KW-1133">Transmembrane helix</keyword>
<dbReference type="Pfam" id="PF10269">
    <property type="entry name" value="Tmemb_185A"/>
    <property type="match status" value="1"/>
</dbReference>
<feature type="transmembrane region" description="Helical" evidence="1">
    <location>
        <begin position="21"/>
        <end position="39"/>
    </location>
</feature>
<proteinExistence type="predicted"/>
<dbReference type="EMBL" id="GBHO01010266">
    <property type="protein sequence ID" value="JAG33338.1"/>
    <property type="molecule type" value="Transcribed_RNA"/>
</dbReference>
<name>A0A0A9YQG6_LYGHE</name>
<gene>
    <name evidence="5" type="primary">TMEM60_2</name>
    <name evidence="3" type="synonym">TMEM60_0</name>
    <name evidence="2" type="synonym">TMEM60_1</name>
    <name evidence="4" type="synonym">TMEM60_3</name>
    <name evidence="3" type="ORF">CM83_38780</name>
    <name evidence="2" type="ORF">CM83_38782</name>
    <name evidence="5" type="ORF">CM83_38785</name>
    <name evidence="4" type="ORF">CM83_38788</name>
</gene>
<dbReference type="EMBL" id="GBHO01010261">
    <property type="protein sequence ID" value="JAG33343.1"/>
    <property type="molecule type" value="Transcribed_RNA"/>
</dbReference>
<dbReference type="PANTHER" id="PTHR13568">
    <property type="entry name" value="FAM11A, B PROTEIN"/>
    <property type="match status" value="1"/>
</dbReference>
<dbReference type="InterPro" id="IPR019396">
    <property type="entry name" value="TM_Fragile-X-F-assoc"/>
</dbReference>
<feature type="transmembrane region" description="Helical" evidence="1">
    <location>
        <begin position="88"/>
        <end position="106"/>
    </location>
</feature>
<evidence type="ECO:0000256" key="1">
    <source>
        <dbReference type="SAM" id="Phobius"/>
    </source>
</evidence>
<evidence type="ECO:0000313" key="4">
    <source>
        <dbReference type="EMBL" id="JAG33342.1"/>
    </source>
</evidence>
<reference evidence="5" key="1">
    <citation type="journal article" date="2014" name="PLoS ONE">
        <title>Transcriptome-Based Identification of ABC Transporters in the Western Tarnished Plant Bug Lygus hesperus.</title>
        <authorList>
            <person name="Hull J.J."/>
            <person name="Chaney K."/>
            <person name="Geib S.M."/>
            <person name="Fabrick J.A."/>
            <person name="Brent C.S."/>
            <person name="Walsh D."/>
            <person name="Lavine L.C."/>
        </authorList>
    </citation>
    <scope>NUCLEOTIDE SEQUENCE</scope>
</reference>
<reference evidence="5" key="2">
    <citation type="submission" date="2014-07" db="EMBL/GenBank/DDBJ databases">
        <authorList>
            <person name="Hull J."/>
        </authorList>
    </citation>
    <scope>NUCLEOTIDE SEQUENCE</scope>
</reference>
<accession>A0A0A9YQG6</accession>